<evidence type="ECO:0000313" key="2">
    <source>
        <dbReference type="EMBL" id="TLS50904.1"/>
    </source>
</evidence>
<dbReference type="EMBL" id="VCIW01000012">
    <property type="protein sequence ID" value="TLS50904.1"/>
    <property type="molecule type" value="Genomic_DNA"/>
</dbReference>
<keyword evidence="1" id="KW-0732">Signal</keyword>
<dbReference type="OrthoDB" id="9794572at2"/>
<dbReference type="Proteomes" id="UP000309676">
    <property type="component" value="Unassembled WGS sequence"/>
</dbReference>
<dbReference type="SUPFAM" id="SSF75005">
    <property type="entry name" value="Arabinanase/levansucrase/invertase"/>
    <property type="match status" value="1"/>
</dbReference>
<dbReference type="AlphaFoldDB" id="A0A5R9GCM4"/>
<gene>
    <name evidence="2" type="ORF">FE782_17815</name>
</gene>
<dbReference type="InterPro" id="IPR023296">
    <property type="entry name" value="Glyco_hydro_beta-prop_sf"/>
</dbReference>
<organism evidence="2 3">
    <name type="scientific">Paenibacillus antri</name>
    <dbReference type="NCBI Taxonomy" id="2582848"/>
    <lineage>
        <taxon>Bacteria</taxon>
        <taxon>Bacillati</taxon>
        <taxon>Bacillota</taxon>
        <taxon>Bacilli</taxon>
        <taxon>Bacillales</taxon>
        <taxon>Paenibacillaceae</taxon>
        <taxon>Paenibacillus</taxon>
    </lineage>
</organism>
<evidence type="ECO:0000256" key="1">
    <source>
        <dbReference type="SAM" id="SignalP"/>
    </source>
</evidence>
<feature type="chain" id="PRO_5039322113" evidence="1">
    <location>
        <begin position="25"/>
        <end position="476"/>
    </location>
</feature>
<evidence type="ECO:0000313" key="3">
    <source>
        <dbReference type="Proteomes" id="UP000309676"/>
    </source>
</evidence>
<comment type="caution">
    <text evidence="2">The sequence shown here is derived from an EMBL/GenBank/DDBJ whole genome shotgun (WGS) entry which is preliminary data.</text>
</comment>
<accession>A0A5R9GCM4</accession>
<reference evidence="2 3" key="1">
    <citation type="submission" date="2019-05" db="EMBL/GenBank/DDBJ databases">
        <authorList>
            <person name="Narsing Rao M.P."/>
            <person name="Li W.J."/>
        </authorList>
    </citation>
    <scope>NUCLEOTIDE SEQUENCE [LARGE SCALE GENOMIC DNA]</scope>
    <source>
        <strain evidence="2 3">SYSU_K30003</strain>
    </source>
</reference>
<keyword evidence="3" id="KW-1185">Reference proteome</keyword>
<name>A0A5R9GCM4_9BACL</name>
<protein>
    <submittedName>
        <fullName evidence="2">Uncharacterized protein</fullName>
    </submittedName>
</protein>
<dbReference type="Gene3D" id="2.115.10.20">
    <property type="entry name" value="Glycosyl hydrolase domain, family 43"/>
    <property type="match status" value="1"/>
</dbReference>
<sequence length="476" mass="51692">MMMNRKRRKSLLLVLMLSLLLALAPLPSAFSAALWDAGSLTEVYNPAGQTYAYAPAVLREGDAEHLFSCHNAEDGVFKDHIFYTKIVGGAVVESRSVLQAGPSGAWDSFHVCDPAVVAGKFKYGEDGHVYNYAMFYLGNDVDASAHNQIGVAFADTLDGTWVKYPEPIVTHPNDGFWGAGQPSVTSIDGQGWLMLFFTRGDASATAGYRVELRLGDMANPVVGTPLRLTNAGLVRTDGAPDFLNNFDVAYDPSRDRFYAVREMHPYPSGDPSYIAGAQQIVSISGGAVWGGGGEWKVEGTLNAAVTGFARNHNAALLRTPFGTLPQPDRLDVYFTDSSASPDLSGRAEFTYDVWRISAALNNDDPVVETPLPDFESKYFALTKLVENLNTNALELHGAATPKLADRDVWVGYRIYDHEGYLVVAGTAYRDRVAADGSFSIPVEKPALAGDKAARLEVYLLSRKGIPIDSAIRKVEF</sequence>
<proteinExistence type="predicted"/>
<dbReference type="RefSeq" id="WP_158299440.1">
    <property type="nucleotide sequence ID" value="NZ_VCIW01000012.1"/>
</dbReference>
<feature type="signal peptide" evidence="1">
    <location>
        <begin position="1"/>
        <end position="24"/>
    </location>
</feature>